<dbReference type="GeneID" id="64670068"/>
<reference evidence="1" key="1">
    <citation type="journal article" date="2020" name="New Phytol.">
        <title>Comparative genomics reveals dynamic genome evolution in host specialist ectomycorrhizal fungi.</title>
        <authorList>
            <person name="Lofgren L.A."/>
            <person name="Nguyen N.H."/>
            <person name="Vilgalys R."/>
            <person name="Ruytinx J."/>
            <person name="Liao H.L."/>
            <person name="Branco S."/>
            <person name="Kuo A."/>
            <person name="LaButti K."/>
            <person name="Lipzen A."/>
            <person name="Andreopoulos W."/>
            <person name="Pangilinan J."/>
            <person name="Riley R."/>
            <person name="Hundley H."/>
            <person name="Na H."/>
            <person name="Barry K."/>
            <person name="Grigoriev I.V."/>
            <person name="Stajich J.E."/>
            <person name="Kennedy P.G."/>
        </authorList>
    </citation>
    <scope>NUCLEOTIDE SEQUENCE</scope>
    <source>
        <strain evidence="1">FC203</strain>
    </source>
</reference>
<keyword evidence="2" id="KW-1185">Reference proteome</keyword>
<dbReference type="Proteomes" id="UP001195769">
    <property type="component" value="Unassembled WGS sequence"/>
</dbReference>
<comment type="caution">
    <text evidence="1">The sequence shown here is derived from an EMBL/GenBank/DDBJ whole genome shotgun (WGS) entry which is preliminary data.</text>
</comment>
<organism evidence="1 2">
    <name type="scientific">Suillus fuscotomentosus</name>
    <dbReference type="NCBI Taxonomy" id="1912939"/>
    <lineage>
        <taxon>Eukaryota</taxon>
        <taxon>Fungi</taxon>
        <taxon>Dikarya</taxon>
        <taxon>Basidiomycota</taxon>
        <taxon>Agaricomycotina</taxon>
        <taxon>Agaricomycetes</taxon>
        <taxon>Agaricomycetidae</taxon>
        <taxon>Boletales</taxon>
        <taxon>Suillineae</taxon>
        <taxon>Suillaceae</taxon>
        <taxon>Suillus</taxon>
    </lineage>
</organism>
<dbReference type="InterPro" id="IPR027417">
    <property type="entry name" value="P-loop_NTPase"/>
</dbReference>
<dbReference type="RefSeq" id="XP_041220478.1">
    <property type="nucleotide sequence ID" value="XM_041375770.1"/>
</dbReference>
<evidence type="ECO:0000313" key="2">
    <source>
        <dbReference type="Proteomes" id="UP001195769"/>
    </source>
</evidence>
<name>A0AAD4DWH4_9AGAM</name>
<proteinExistence type="predicted"/>
<evidence type="ECO:0008006" key="3">
    <source>
        <dbReference type="Google" id="ProtNLM"/>
    </source>
</evidence>
<evidence type="ECO:0000313" key="1">
    <source>
        <dbReference type="EMBL" id="KAG1894902.1"/>
    </source>
</evidence>
<gene>
    <name evidence="1" type="ORF">F5891DRAFT_960783</name>
</gene>
<dbReference type="Gene3D" id="3.40.50.300">
    <property type="entry name" value="P-loop containing nucleotide triphosphate hydrolases"/>
    <property type="match status" value="1"/>
</dbReference>
<accession>A0AAD4DWH4</accession>
<sequence>MQDILASLYEEKKHVNVDCTSSLRTADDSRDVIHRLRNQQKPDICYITPEKLRESNAMQDILAQLYEDEQIACFLIDEAHVTQPGGIFAML</sequence>
<dbReference type="AlphaFoldDB" id="A0AAD4DWH4"/>
<dbReference type="EMBL" id="JABBWK010000073">
    <property type="protein sequence ID" value="KAG1894902.1"/>
    <property type="molecule type" value="Genomic_DNA"/>
</dbReference>
<protein>
    <recommendedName>
        <fullName evidence="3">Helicase ATP-binding domain-containing protein</fullName>
    </recommendedName>
</protein>